<dbReference type="Pfam" id="PF08239">
    <property type="entry name" value="SH3_3"/>
    <property type="match status" value="1"/>
</dbReference>
<feature type="domain" description="SH3b" evidence="3">
    <location>
        <begin position="89"/>
        <end position="153"/>
    </location>
</feature>
<feature type="region of interest" description="Disordered" evidence="1">
    <location>
        <begin position="43"/>
        <end position="92"/>
    </location>
</feature>
<feature type="compositionally biased region" description="Acidic residues" evidence="1">
    <location>
        <begin position="43"/>
        <end position="55"/>
    </location>
</feature>
<dbReference type="SMART" id="SM00287">
    <property type="entry name" value="SH3b"/>
    <property type="match status" value="1"/>
</dbReference>
<feature type="transmembrane region" description="Helical" evidence="2">
    <location>
        <begin position="7"/>
        <end position="26"/>
    </location>
</feature>
<evidence type="ECO:0000313" key="4">
    <source>
        <dbReference type="EMBL" id="UUI01989.1"/>
    </source>
</evidence>
<protein>
    <submittedName>
        <fullName evidence="4">SH3 domain-containing protein</fullName>
    </submittedName>
</protein>
<evidence type="ECO:0000256" key="2">
    <source>
        <dbReference type="SAM" id="Phobius"/>
    </source>
</evidence>
<dbReference type="EMBL" id="CP101914">
    <property type="protein sequence ID" value="UUI01989.1"/>
    <property type="molecule type" value="Genomic_DNA"/>
</dbReference>
<keyword evidence="2" id="KW-1133">Transmembrane helix</keyword>
<dbReference type="RefSeq" id="WP_256707275.1">
    <property type="nucleotide sequence ID" value="NZ_CP101914.1"/>
</dbReference>
<name>A0ABY5JTS2_9BACI</name>
<dbReference type="Gene3D" id="2.30.30.40">
    <property type="entry name" value="SH3 Domains"/>
    <property type="match status" value="1"/>
</dbReference>
<evidence type="ECO:0000313" key="5">
    <source>
        <dbReference type="Proteomes" id="UP001059773"/>
    </source>
</evidence>
<evidence type="ECO:0000259" key="3">
    <source>
        <dbReference type="PROSITE" id="PS51781"/>
    </source>
</evidence>
<keyword evidence="2" id="KW-0472">Membrane</keyword>
<evidence type="ECO:0000256" key="1">
    <source>
        <dbReference type="SAM" id="MobiDB-lite"/>
    </source>
</evidence>
<dbReference type="Proteomes" id="UP001059773">
    <property type="component" value="Chromosome"/>
</dbReference>
<sequence>MRKSSKFRLLLLFIAGIVFIVFVLIMQRQFNNPDFDFQNEVSEVNEIDSDEEETEEKANSTDENTDSDEESDNSESEEEADAETDNSNGEDFEVTADLLNIRSSPSADSEVVATLVTGDIVQVIGEEDEYEWVEVTYQDVTGYANAGYLEAVE</sequence>
<keyword evidence="5" id="KW-1185">Reference proteome</keyword>
<accession>A0ABY5JTS2</accession>
<dbReference type="SUPFAM" id="SSF50044">
    <property type="entry name" value="SH3-domain"/>
    <property type="match status" value="1"/>
</dbReference>
<keyword evidence="2" id="KW-0812">Transmembrane</keyword>
<gene>
    <name evidence="4" type="ORF">NP439_18350</name>
</gene>
<dbReference type="InterPro" id="IPR036028">
    <property type="entry name" value="SH3-like_dom_sf"/>
</dbReference>
<dbReference type="PROSITE" id="PS51781">
    <property type="entry name" value="SH3B"/>
    <property type="match status" value="1"/>
</dbReference>
<organism evidence="4 5">
    <name type="scientific">Oceanobacillus jeddahense</name>
    <dbReference type="NCBI Taxonomy" id="1462527"/>
    <lineage>
        <taxon>Bacteria</taxon>
        <taxon>Bacillati</taxon>
        <taxon>Bacillota</taxon>
        <taxon>Bacilli</taxon>
        <taxon>Bacillales</taxon>
        <taxon>Bacillaceae</taxon>
        <taxon>Oceanobacillus</taxon>
    </lineage>
</organism>
<dbReference type="InterPro" id="IPR003646">
    <property type="entry name" value="SH3-like_bac-type"/>
</dbReference>
<proteinExistence type="predicted"/>
<reference evidence="4" key="1">
    <citation type="submission" date="2022-07" db="EMBL/GenBank/DDBJ databases">
        <title>FELIX.</title>
        <authorList>
            <person name="Wan K.H."/>
            <person name="Park S."/>
            <person name="Lawrence Q."/>
            <person name="Eichenberger J.P."/>
            <person name="Booth B.W."/>
            <person name="Piaggio A.J."/>
            <person name="Chandler J.C."/>
            <person name="Franklin A.B."/>
            <person name="Celniker S.E."/>
        </authorList>
    </citation>
    <scope>NUCLEOTIDE SEQUENCE</scope>
    <source>
        <strain evidence="4">QA-1986 374</strain>
    </source>
</reference>
<feature type="compositionally biased region" description="Acidic residues" evidence="1">
    <location>
        <begin position="63"/>
        <end position="92"/>
    </location>
</feature>